<organism evidence="11 13">
    <name type="scientific">Thamnophis sirtalis</name>
    <dbReference type="NCBI Taxonomy" id="35019"/>
    <lineage>
        <taxon>Eukaryota</taxon>
        <taxon>Metazoa</taxon>
        <taxon>Chordata</taxon>
        <taxon>Craniata</taxon>
        <taxon>Vertebrata</taxon>
        <taxon>Euteleostomi</taxon>
        <taxon>Lepidosauria</taxon>
        <taxon>Squamata</taxon>
        <taxon>Bifurcata</taxon>
        <taxon>Unidentata</taxon>
        <taxon>Episquamata</taxon>
        <taxon>Toxicofera</taxon>
        <taxon>Serpentes</taxon>
        <taxon>Colubroidea</taxon>
        <taxon>Colubridae</taxon>
        <taxon>Natricinae</taxon>
        <taxon>Thamnophis</taxon>
    </lineage>
</organism>
<evidence type="ECO:0000256" key="9">
    <source>
        <dbReference type="ARBA" id="ARBA00038155"/>
    </source>
</evidence>
<evidence type="ECO:0000313" key="13">
    <source>
        <dbReference type="RefSeq" id="XP_013932043.1"/>
    </source>
</evidence>
<keyword evidence="3 10" id="KW-0812">Transmembrane</keyword>
<dbReference type="PROSITE" id="PS51257">
    <property type="entry name" value="PROKAR_LIPOPROTEIN"/>
    <property type="match status" value="1"/>
</dbReference>
<name>A0A6I9Z4L5_9SAUR</name>
<evidence type="ECO:0000256" key="4">
    <source>
        <dbReference type="ARBA" id="ARBA00022989"/>
    </source>
</evidence>
<dbReference type="GO" id="GO:0015269">
    <property type="term" value="F:calcium-activated potassium channel activity"/>
    <property type="evidence" value="ECO:0007669"/>
    <property type="project" value="InterPro"/>
</dbReference>
<dbReference type="RefSeq" id="XP_013932043.1">
    <property type="nucleotide sequence ID" value="XM_014076568.1"/>
</dbReference>
<dbReference type="GeneID" id="106557349"/>
<evidence type="ECO:0000256" key="8">
    <source>
        <dbReference type="ARBA" id="ARBA00023303"/>
    </source>
</evidence>
<proteinExistence type="inferred from homology"/>
<gene>
    <name evidence="12 13 14 15" type="primary">LOC106557349</name>
</gene>
<evidence type="ECO:0000256" key="6">
    <source>
        <dbReference type="ARBA" id="ARBA00023136"/>
    </source>
</evidence>
<dbReference type="Proteomes" id="UP000504617">
    <property type="component" value="Unplaced"/>
</dbReference>
<dbReference type="Pfam" id="PF03185">
    <property type="entry name" value="CaKB"/>
    <property type="match status" value="1"/>
</dbReference>
<keyword evidence="7" id="KW-0325">Glycoprotein</keyword>
<keyword evidence="4 10" id="KW-1133">Transmembrane helix</keyword>
<feature type="transmembrane region" description="Helical" evidence="10">
    <location>
        <begin position="20"/>
        <end position="42"/>
    </location>
</feature>
<dbReference type="OrthoDB" id="5962477at2759"/>
<evidence type="ECO:0000256" key="7">
    <source>
        <dbReference type="ARBA" id="ARBA00023180"/>
    </source>
</evidence>
<dbReference type="KEGG" id="tsr:106557349"/>
<reference evidence="12 13" key="1">
    <citation type="submission" date="2025-04" db="UniProtKB">
        <authorList>
            <consortium name="RefSeq"/>
        </authorList>
    </citation>
    <scope>IDENTIFICATION</scope>
    <source>
        <tissue evidence="12 13">Skeletal muscle</tissue>
    </source>
</reference>
<dbReference type="PANTHER" id="PTHR10258:SF1">
    <property type="entry name" value="CALCIUM-ACTIVATED POTASSIUM CHANNEL SUBUNIT BETA-1"/>
    <property type="match status" value="1"/>
</dbReference>
<dbReference type="GO" id="GO:0008076">
    <property type="term" value="C:voltage-gated potassium channel complex"/>
    <property type="evidence" value="ECO:0007669"/>
    <property type="project" value="TreeGrafter"/>
</dbReference>
<keyword evidence="11" id="KW-1185">Reference proteome</keyword>
<keyword evidence="6 10" id="KW-0472">Membrane</keyword>
<evidence type="ECO:0000256" key="10">
    <source>
        <dbReference type="SAM" id="Phobius"/>
    </source>
</evidence>
<dbReference type="GO" id="GO:0005513">
    <property type="term" value="P:detection of calcium ion"/>
    <property type="evidence" value="ECO:0007669"/>
    <property type="project" value="TreeGrafter"/>
</dbReference>
<evidence type="ECO:0000313" key="11">
    <source>
        <dbReference type="Proteomes" id="UP000504617"/>
    </source>
</evidence>
<keyword evidence="5" id="KW-0406">Ion transport</keyword>
<evidence type="ECO:0000256" key="3">
    <source>
        <dbReference type="ARBA" id="ARBA00022692"/>
    </source>
</evidence>
<evidence type="ECO:0000256" key="5">
    <source>
        <dbReference type="ARBA" id="ARBA00023065"/>
    </source>
</evidence>
<comment type="subcellular location">
    <subcellularLocation>
        <location evidence="1">Membrane</location>
        <topology evidence="1">Multi-pass membrane protein</topology>
    </subcellularLocation>
</comment>
<evidence type="ECO:0000313" key="14">
    <source>
        <dbReference type="RefSeq" id="XP_013932044.1"/>
    </source>
</evidence>
<dbReference type="RefSeq" id="XP_013932044.1">
    <property type="nucleotide sequence ID" value="XM_014076569.1"/>
</dbReference>
<accession>A0A6I9Z4L5</accession>
<keyword evidence="8 12" id="KW-0407">Ion channel</keyword>
<dbReference type="GO" id="GO:0015459">
    <property type="term" value="F:potassium channel regulator activity"/>
    <property type="evidence" value="ECO:0007669"/>
    <property type="project" value="TreeGrafter"/>
</dbReference>
<dbReference type="RefSeq" id="XP_013932042.1">
    <property type="nucleotide sequence ID" value="XM_014076567.1"/>
</dbReference>
<evidence type="ECO:0000313" key="12">
    <source>
        <dbReference type="RefSeq" id="XP_013932042.1"/>
    </source>
</evidence>
<evidence type="ECO:0000256" key="2">
    <source>
        <dbReference type="ARBA" id="ARBA00022448"/>
    </source>
</evidence>
<dbReference type="RefSeq" id="XP_013932045.1">
    <property type="nucleotide sequence ID" value="XM_014076570.1"/>
</dbReference>
<dbReference type="AlphaFoldDB" id="A0A6I9Z4L5"/>
<evidence type="ECO:0000256" key="1">
    <source>
        <dbReference type="ARBA" id="ARBA00004141"/>
    </source>
</evidence>
<dbReference type="PANTHER" id="PTHR10258">
    <property type="entry name" value="CALCIUM-ACTIVATED POTASSIUM CHANNEL SUBUNIT BETA"/>
    <property type="match status" value="1"/>
</dbReference>
<sequence>MLRKKLVAAQKRGETRALWLGLGMMACSAMMYLFIGIVLVYLHRRSVWADKSECDVVKANIKEDQCSSIEGSEDKYIFHYPCLEVYVNLTHLGQVVMLYYTEQTVERNPKCSYIPLVMGNYEQVQQQVEEARDYFRMNQRIPCHYDPSGEEKSVLFKRLYPPEGFLIAFACPSMLLIGGILIVILVKLNQYLALVSARQRRTVM</sequence>
<feature type="transmembrane region" description="Helical" evidence="10">
    <location>
        <begin position="165"/>
        <end position="186"/>
    </location>
</feature>
<comment type="similarity">
    <text evidence="9">Belongs to the KCNMB (TC 8.A.14.1) family. KCNMB1 subfamily.</text>
</comment>
<dbReference type="PRINTS" id="PR01450">
    <property type="entry name" value="BKCHANNELB"/>
</dbReference>
<keyword evidence="2" id="KW-0813">Transport</keyword>
<evidence type="ECO:0000313" key="15">
    <source>
        <dbReference type="RefSeq" id="XP_013932045.1"/>
    </source>
</evidence>
<protein>
    <submittedName>
        <fullName evidence="12 13">Calcium-activated potassium channel subunit beta</fullName>
    </submittedName>
</protein>
<dbReference type="InterPro" id="IPR003930">
    <property type="entry name" value="K_chnl_Ca-activ_BK_bsu"/>
</dbReference>